<sequence>MGHDWERPVLEGGSPLFRDTGRLTLQHEVVVSHETVRRRRPPRFGQASADGLRRLGAELARHTFNPAHPQHM</sequence>
<comment type="caution">
    <text evidence="1">The sequence shown here is derived from an EMBL/GenBank/DDBJ whole genome shotgun (WGS) entry which is preliminary data.</text>
</comment>
<name>A0A918YWN9_9ACTN</name>
<proteinExistence type="predicted"/>
<dbReference type="AlphaFoldDB" id="A0A918YWN9"/>
<dbReference type="Proteomes" id="UP000617734">
    <property type="component" value="Unassembled WGS sequence"/>
</dbReference>
<organism evidence="1 2">
    <name type="scientific">Kitasatospora indigofera</name>
    <dbReference type="NCBI Taxonomy" id="67307"/>
    <lineage>
        <taxon>Bacteria</taxon>
        <taxon>Bacillati</taxon>
        <taxon>Actinomycetota</taxon>
        <taxon>Actinomycetes</taxon>
        <taxon>Kitasatosporales</taxon>
        <taxon>Streptomycetaceae</taxon>
        <taxon>Kitasatospora</taxon>
    </lineage>
</organism>
<protein>
    <submittedName>
        <fullName evidence="1">Uncharacterized protein</fullName>
    </submittedName>
</protein>
<gene>
    <name evidence="1" type="ORF">GCM10018781_79940</name>
</gene>
<reference evidence="1" key="2">
    <citation type="submission" date="2020-09" db="EMBL/GenBank/DDBJ databases">
        <authorList>
            <person name="Sun Q."/>
            <person name="Ohkuma M."/>
        </authorList>
    </citation>
    <scope>NUCLEOTIDE SEQUENCE</scope>
    <source>
        <strain evidence="1">JCM 4646</strain>
    </source>
</reference>
<reference evidence="1" key="1">
    <citation type="journal article" date="2014" name="Int. J. Syst. Evol. Microbiol.">
        <title>Complete genome sequence of Corynebacterium casei LMG S-19264T (=DSM 44701T), isolated from a smear-ripened cheese.</title>
        <authorList>
            <consortium name="US DOE Joint Genome Institute (JGI-PGF)"/>
            <person name="Walter F."/>
            <person name="Albersmeier A."/>
            <person name="Kalinowski J."/>
            <person name="Ruckert C."/>
        </authorList>
    </citation>
    <scope>NUCLEOTIDE SEQUENCE</scope>
    <source>
        <strain evidence="1">JCM 4646</strain>
    </source>
</reference>
<accession>A0A918YWN9</accession>
<evidence type="ECO:0000313" key="2">
    <source>
        <dbReference type="Proteomes" id="UP000617734"/>
    </source>
</evidence>
<keyword evidence="2" id="KW-1185">Reference proteome</keyword>
<dbReference type="EMBL" id="BNBO01000102">
    <property type="protein sequence ID" value="GHE27346.1"/>
    <property type="molecule type" value="Genomic_DNA"/>
</dbReference>
<evidence type="ECO:0000313" key="1">
    <source>
        <dbReference type="EMBL" id="GHE27346.1"/>
    </source>
</evidence>